<dbReference type="Proteomes" id="UP000008076">
    <property type="component" value="Unassembled WGS sequence"/>
</dbReference>
<dbReference type="FunFam" id="3.40.50.300:FF:000916">
    <property type="entry name" value="ABC transporter B family member 9"/>
    <property type="match status" value="1"/>
</dbReference>
<feature type="domain" description="ABC transmembrane type-1" evidence="18">
    <location>
        <begin position="51"/>
        <end position="360"/>
    </location>
</feature>
<keyword evidence="8" id="KW-0067">ATP-binding</keyword>
<dbReference type="SUPFAM" id="SSF52540">
    <property type="entry name" value="P-loop containing nucleoside triphosphate hydrolases"/>
    <property type="match status" value="2"/>
</dbReference>
<keyword evidence="7" id="KW-0547">Nucleotide-binding</keyword>
<feature type="transmembrane region" description="Helical" evidence="16">
    <location>
        <begin position="117"/>
        <end position="138"/>
    </location>
</feature>
<evidence type="ECO:0000256" key="14">
    <source>
        <dbReference type="ARBA" id="ARBA00059349"/>
    </source>
</evidence>
<dbReference type="EMBL" id="DS547935">
    <property type="protein sequence ID" value="EDR29682.1"/>
    <property type="molecule type" value="Genomic_DNA"/>
</dbReference>
<comment type="similarity">
    <text evidence="2">Belongs to the ABC transporter superfamily. ABCB family. Multidrug resistance exporter (TC 3.A.1.201) subfamily.</text>
</comment>
<evidence type="ECO:0000256" key="16">
    <source>
        <dbReference type="SAM" id="Phobius"/>
    </source>
</evidence>
<dbReference type="InterPro" id="IPR027417">
    <property type="entry name" value="P-loop_NTPase"/>
</dbReference>
<feature type="transmembrane region" description="Helical" evidence="16">
    <location>
        <begin position="331"/>
        <end position="349"/>
    </location>
</feature>
<keyword evidence="5 16" id="KW-0812">Transmembrane</keyword>
<evidence type="ECO:0000256" key="4">
    <source>
        <dbReference type="ARBA" id="ARBA00022448"/>
    </source>
</evidence>
<evidence type="ECO:0000256" key="7">
    <source>
        <dbReference type="ARBA" id="ARBA00022741"/>
    </source>
</evidence>
<dbReference type="CDD" id="cd18577">
    <property type="entry name" value="ABC_6TM_Pgp_ABCB1_D1_like"/>
    <property type="match status" value="1"/>
</dbReference>
<reference evidence="20" key="1">
    <citation type="submission" date="2007-12" db="EMBL/GenBank/DDBJ databases">
        <title>Annotation of Entamoeba dispar SAW760.</title>
        <authorList>
            <person name="Lorenzi H."/>
            <person name="Inman J."/>
            <person name="Schobel S."/>
            <person name="Amedeo P."/>
            <person name="Caler E."/>
        </authorList>
    </citation>
    <scope>NUCLEOTIDE SEQUENCE [LARGE SCALE GENOMIC DNA]</scope>
    <source>
        <strain evidence="20">ATCC PRA-260 / SAW760</strain>
    </source>
</reference>
<dbReference type="InterPro" id="IPR017871">
    <property type="entry name" value="ABC_transporter-like_CS"/>
</dbReference>
<dbReference type="GeneID" id="5879080"/>
<dbReference type="KEGG" id="edi:EDI_111220"/>
<evidence type="ECO:0000256" key="6">
    <source>
        <dbReference type="ARBA" id="ARBA00022737"/>
    </source>
</evidence>
<protein>
    <recommendedName>
        <fullName evidence="3">ABC-type xenobiotic transporter</fullName>
        <ecNumber evidence="3">7.6.2.2</ecNumber>
    </recommendedName>
    <alternativeName>
        <fullName evidence="15">p-glycoprotein</fullName>
    </alternativeName>
</protein>
<dbReference type="GO" id="GO:0005524">
    <property type="term" value="F:ATP binding"/>
    <property type="evidence" value="ECO:0007669"/>
    <property type="project" value="UniProtKB-KW"/>
</dbReference>
<evidence type="ECO:0000256" key="13">
    <source>
        <dbReference type="ARBA" id="ARBA00034018"/>
    </source>
</evidence>
<feature type="domain" description="ABC transmembrane type-1" evidence="18">
    <location>
        <begin position="715"/>
        <end position="1024"/>
    </location>
</feature>
<dbReference type="PANTHER" id="PTHR43394">
    <property type="entry name" value="ATP-DEPENDENT PERMEASE MDL1, MITOCHONDRIAL"/>
    <property type="match status" value="1"/>
</dbReference>
<evidence type="ECO:0000256" key="12">
    <source>
        <dbReference type="ARBA" id="ARBA00023180"/>
    </source>
</evidence>
<comment type="catalytic activity">
    <reaction evidence="13">
        <text>ATP + H2O + xenobioticSide 1 = ADP + phosphate + xenobioticSide 2.</text>
        <dbReference type="EC" id="7.6.2.2"/>
    </reaction>
</comment>
<feature type="transmembrane region" description="Helical" evidence="16">
    <location>
        <begin position="189"/>
        <end position="208"/>
    </location>
</feature>
<sequence>MDITENEFTIFEVTPDPNELNKKRIKEIEGGKVSIKELFRYAGVFEITLLIIGIIGSIGVGCLNPLIMILTGDVVDTFVNGENFSKEGGNLKITTEEMNYEIMNNISDTINKLVLKMLYFAIGNMVAGFLQTICFFVLSEYQGIKIRSLYFKALLRQDPGWFDCHKTGELTSKIINDIQRVQDGMSLKFGRLFQTFSSFLTGYLVGFIKCWDLTLVILCMFPFIMISMMGLGMSAGIFTIKSHKPFSEACSIAEQTIGNIRTVQSLNQEFNFCEMYNNKIMETDTWNIKKSIGIGTGLGCMMFFIMSSNALGSWYGNFVVRGKGGTDNVKAGTVLVVFMSVLFATQSLSQISTPINILNGAKVAAFNVYQTIDRIPDIDCQSTLGECPNECNGNIKFEDVQFVYPTRPSHQVLKGLDLEIKKGETIALVGTSGCGKSTTIQLIQRNYDPNSGKITIDGKDIRELNIKWLRNQIGIVGQEPILFAGTIRENIILGTREGETLNEEEMIKCAKMANAHDFISKLPDGYDTIIGEKGALLSGGQKQRIAIARALIRKPSILLLDEATSALDTQSEKIVQEALDKASKGRTTIIVAHRLTTVRNADKICVFHQGEIIEQGTHQELMELKGTYYGLVKRQSMEEEVDQETVENDLKKFREEEEEDKEIENISLEQTNAHEENIIAQQIQQKYKEEQKKLKHSNRFVLFRVIWNNYRHEYIFCTLGLIGGIGAGAAFPFYSLNFVDLIRILMRLHPGINLTDEQANSILRSCMIILCIGVITLVSFFCYVGLFMAAGEKMIGRIRRRFYNSIIHQNISWFDRRENMVGAVTTKLTSDPTSLQGISAERVGDIIEIMSTVSFGFGIGLYFSWKLSLCILAVFPIISFFMFINGQLNSKNAAPAKAAYEQCGVTLVETVEAMKTVQSLGKEDYFSQKYNNDLQIPKRGILKWGPLLSITNAITNLLTFSVNAYGYYLGIYFMKKIINYKQDVPNFVDEVIDTFSDIQRALMAINSATTSFAQIGNVLPDVGKAVGAAKSIYNVIDRKPTIDCYSEEGETFNDIKGEIEFKNVHFRYPTRVDNEVLKGISFKAEQGKTIALVGVSGCGKSTSIQLIERFYEPTNGEVLLDGHNIKDLNIQFLRNQIGLVGQEPVLFAESIIDNIKRGIPKGVEVNNEQIYTAAKMANAHDFISTMPEGYNTMVGDRGSQLSGGQKQRIAIARALIRNPKVLLLDEATSALDSESEKIVQEALDKASKGRTTIVIAHRLSTIQNADKICVIMRGKIVEQGTHQELIELKGFYYTLAMQQFGTMN</sequence>
<evidence type="ECO:0000256" key="15">
    <source>
        <dbReference type="ARBA" id="ARBA00078550"/>
    </source>
</evidence>
<evidence type="ECO:0000256" key="3">
    <source>
        <dbReference type="ARBA" id="ARBA00012191"/>
    </source>
</evidence>
<dbReference type="GO" id="GO:0005743">
    <property type="term" value="C:mitochondrial inner membrane"/>
    <property type="evidence" value="ECO:0007669"/>
    <property type="project" value="TreeGrafter"/>
</dbReference>
<keyword evidence="9" id="KW-1278">Translocase</keyword>
<gene>
    <name evidence="19" type="ORF">EDI_111220</name>
</gene>
<keyword evidence="4" id="KW-0813">Transport</keyword>
<dbReference type="OrthoDB" id="6500128at2759"/>
<dbReference type="VEuPathDB" id="AmoebaDB:EDI_111220"/>
<dbReference type="OMA" id="IGMAAPY"/>
<dbReference type="FunFam" id="3.40.50.300:FF:000302">
    <property type="entry name" value="ATP-binding cassette subfamily B member 5"/>
    <property type="match status" value="1"/>
</dbReference>
<dbReference type="GO" id="GO:0090374">
    <property type="term" value="P:oligopeptide export from mitochondrion"/>
    <property type="evidence" value="ECO:0007669"/>
    <property type="project" value="TreeGrafter"/>
</dbReference>
<feature type="transmembrane region" description="Helical" evidence="16">
    <location>
        <begin position="767"/>
        <end position="791"/>
    </location>
</feature>
<dbReference type="PROSITE" id="PS50893">
    <property type="entry name" value="ABC_TRANSPORTER_2"/>
    <property type="match status" value="2"/>
</dbReference>
<evidence type="ECO:0000256" key="2">
    <source>
        <dbReference type="ARBA" id="ARBA00007577"/>
    </source>
</evidence>
<proteinExistence type="inferred from homology"/>
<dbReference type="Gene3D" id="1.20.1560.10">
    <property type="entry name" value="ABC transporter type 1, transmembrane domain"/>
    <property type="match status" value="2"/>
</dbReference>
<dbReference type="Gene3D" id="3.40.50.300">
    <property type="entry name" value="P-loop containing nucleotide triphosphate hydrolases"/>
    <property type="match status" value="2"/>
</dbReference>
<organism evidence="20">
    <name type="scientific">Entamoeba dispar (strain ATCC PRA-260 / SAW760)</name>
    <dbReference type="NCBI Taxonomy" id="370354"/>
    <lineage>
        <taxon>Eukaryota</taxon>
        <taxon>Amoebozoa</taxon>
        <taxon>Evosea</taxon>
        <taxon>Archamoebae</taxon>
        <taxon>Mastigamoebida</taxon>
        <taxon>Entamoebidae</taxon>
        <taxon>Entamoeba</taxon>
    </lineage>
</organism>
<comment type="subcellular location">
    <subcellularLocation>
        <location evidence="1">Membrane</location>
        <topology evidence="1">Multi-pass membrane protein</topology>
    </subcellularLocation>
</comment>
<comment type="function">
    <text evidence="14">Energy-dependent efflux pump responsible for decreased drug accumulation in multidrug resistance parasites.</text>
</comment>
<dbReference type="PANTHER" id="PTHR43394:SF27">
    <property type="entry name" value="ATP-DEPENDENT TRANSLOCASE ABCB1-LIKE"/>
    <property type="match status" value="1"/>
</dbReference>
<feature type="domain" description="ABC transporter" evidence="17">
    <location>
        <begin position="395"/>
        <end position="634"/>
    </location>
</feature>
<dbReference type="FunFam" id="1.20.1560.10:FF:000018">
    <property type="entry name" value="ATP-binding cassette subfamily B member 11"/>
    <property type="match status" value="1"/>
</dbReference>
<dbReference type="SUPFAM" id="SSF90123">
    <property type="entry name" value="ABC transporter transmembrane region"/>
    <property type="match status" value="2"/>
</dbReference>
<accession>B0E723</accession>
<dbReference type="PROSITE" id="PS00211">
    <property type="entry name" value="ABC_TRANSPORTER_1"/>
    <property type="match status" value="2"/>
</dbReference>
<dbReference type="InterPro" id="IPR011527">
    <property type="entry name" value="ABC1_TM_dom"/>
</dbReference>
<evidence type="ECO:0000313" key="19">
    <source>
        <dbReference type="EMBL" id="EDR29682.1"/>
    </source>
</evidence>
<dbReference type="RefSeq" id="XP_001734183.1">
    <property type="nucleotide sequence ID" value="XM_001734131.1"/>
</dbReference>
<feature type="transmembrane region" description="Helical" evidence="16">
    <location>
        <begin position="291"/>
        <end position="311"/>
    </location>
</feature>
<dbReference type="GO" id="GO:0015421">
    <property type="term" value="F:ABC-type oligopeptide transporter activity"/>
    <property type="evidence" value="ECO:0007669"/>
    <property type="project" value="TreeGrafter"/>
</dbReference>
<evidence type="ECO:0000259" key="17">
    <source>
        <dbReference type="PROSITE" id="PS50893"/>
    </source>
</evidence>
<feature type="transmembrane region" description="Helical" evidence="16">
    <location>
        <begin position="214"/>
        <end position="238"/>
    </location>
</feature>
<evidence type="ECO:0000256" key="9">
    <source>
        <dbReference type="ARBA" id="ARBA00022967"/>
    </source>
</evidence>
<evidence type="ECO:0000256" key="11">
    <source>
        <dbReference type="ARBA" id="ARBA00023136"/>
    </source>
</evidence>
<feature type="transmembrane region" description="Helical" evidence="16">
    <location>
        <begin position="44"/>
        <end position="70"/>
    </location>
</feature>
<keyword evidence="20" id="KW-1185">Reference proteome</keyword>
<feature type="transmembrane region" description="Helical" evidence="16">
    <location>
        <begin position="859"/>
        <end position="884"/>
    </location>
</feature>
<dbReference type="Pfam" id="PF00664">
    <property type="entry name" value="ABC_membrane"/>
    <property type="match status" value="2"/>
</dbReference>
<evidence type="ECO:0000313" key="20">
    <source>
        <dbReference type="Proteomes" id="UP000008076"/>
    </source>
</evidence>
<dbReference type="CDD" id="cd18578">
    <property type="entry name" value="ABC_6TM_Pgp_ABCB1_D2_like"/>
    <property type="match status" value="1"/>
</dbReference>
<evidence type="ECO:0000256" key="1">
    <source>
        <dbReference type="ARBA" id="ARBA00004141"/>
    </source>
</evidence>
<dbReference type="InterPro" id="IPR003593">
    <property type="entry name" value="AAA+_ATPase"/>
</dbReference>
<evidence type="ECO:0000259" key="18">
    <source>
        <dbReference type="PROSITE" id="PS50929"/>
    </source>
</evidence>
<dbReference type="GO" id="GO:0008559">
    <property type="term" value="F:ABC-type xenobiotic transporter activity"/>
    <property type="evidence" value="ECO:0007669"/>
    <property type="project" value="UniProtKB-EC"/>
</dbReference>
<keyword evidence="10 16" id="KW-1133">Transmembrane helix</keyword>
<name>B0E723_ENTDS</name>
<feature type="transmembrane region" description="Helical" evidence="16">
    <location>
        <begin position="714"/>
        <end position="736"/>
    </location>
</feature>
<keyword evidence="12" id="KW-0325">Glycoprotein</keyword>
<dbReference type="FunFam" id="1.20.1560.10:FF:000163">
    <property type="entry name" value="ABC transporter B family protein"/>
    <property type="match status" value="1"/>
</dbReference>
<dbReference type="InterPro" id="IPR003439">
    <property type="entry name" value="ABC_transporter-like_ATP-bd"/>
</dbReference>
<evidence type="ECO:0000256" key="10">
    <source>
        <dbReference type="ARBA" id="ARBA00022989"/>
    </source>
</evidence>
<evidence type="ECO:0000256" key="8">
    <source>
        <dbReference type="ARBA" id="ARBA00022840"/>
    </source>
</evidence>
<keyword evidence="19" id="KW-0378">Hydrolase</keyword>
<dbReference type="SMART" id="SM00382">
    <property type="entry name" value="AAA"/>
    <property type="match status" value="2"/>
</dbReference>
<dbReference type="InterPro" id="IPR039421">
    <property type="entry name" value="Type_1_exporter"/>
</dbReference>
<dbReference type="Pfam" id="PF00005">
    <property type="entry name" value="ABC_tran"/>
    <property type="match status" value="2"/>
</dbReference>
<feature type="domain" description="ABC transporter" evidence="17">
    <location>
        <begin position="1059"/>
        <end position="1298"/>
    </location>
</feature>
<dbReference type="eggNOG" id="KOG0055">
    <property type="taxonomic scope" value="Eukaryota"/>
</dbReference>
<keyword evidence="6" id="KW-0677">Repeat</keyword>
<dbReference type="PROSITE" id="PS50929">
    <property type="entry name" value="ABC_TM1F"/>
    <property type="match status" value="2"/>
</dbReference>
<dbReference type="CDD" id="cd03249">
    <property type="entry name" value="ABC_MTABC3_MDL1_MDL2"/>
    <property type="match status" value="2"/>
</dbReference>
<dbReference type="EC" id="7.6.2.2" evidence="3"/>
<dbReference type="InterPro" id="IPR036640">
    <property type="entry name" value="ABC1_TM_sf"/>
</dbReference>
<keyword evidence="11 16" id="KW-0472">Membrane</keyword>
<dbReference type="GO" id="GO:0016887">
    <property type="term" value="F:ATP hydrolysis activity"/>
    <property type="evidence" value="ECO:0007669"/>
    <property type="project" value="InterPro"/>
</dbReference>
<evidence type="ECO:0000256" key="5">
    <source>
        <dbReference type="ARBA" id="ARBA00022692"/>
    </source>
</evidence>